<dbReference type="NCBIfam" id="NF005559">
    <property type="entry name" value="PRK07231.1"/>
    <property type="match status" value="1"/>
</dbReference>
<accession>A0AB74DGH9</accession>
<dbReference type="InterPro" id="IPR020904">
    <property type="entry name" value="Sc_DH/Rdtase_CS"/>
</dbReference>
<dbReference type="FunFam" id="3.40.50.720:FF:000084">
    <property type="entry name" value="Short-chain dehydrogenase reductase"/>
    <property type="match status" value="1"/>
</dbReference>
<dbReference type="Gene3D" id="3.40.50.720">
    <property type="entry name" value="NAD(P)-binding Rossmann-like Domain"/>
    <property type="match status" value="1"/>
</dbReference>
<organism evidence="4 5">
    <name type="scientific">Burkholderia ubonensis</name>
    <dbReference type="NCBI Taxonomy" id="101571"/>
    <lineage>
        <taxon>Bacteria</taxon>
        <taxon>Pseudomonadati</taxon>
        <taxon>Pseudomonadota</taxon>
        <taxon>Betaproteobacteria</taxon>
        <taxon>Burkholderiales</taxon>
        <taxon>Burkholderiaceae</taxon>
        <taxon>Burkholderia</taxon>
        <taxon>Burkholderia cepacia complex</taxon>
    </lineage>
</organism>
<protein>
    <submittedName>
        <fullName evidence="4">SDR family NAD(P)-dependent oxidoreductase</fullName>
    </submittedName>
</protein>
<dbReference type="SUPFAM" id="SSF51735">
    <property type="entry name" value="NAD(P)-binding Rossmann-fold domains"/>
    <property type="match status" value="1"/>
</dbReference>
<gene>
    <name evidence="4" type="ORF">DF015_06780</name>
</gene>
<dbReference type="AlphaFoldDB" id="A0AB74DGH9"/>
<feature type="domain" description="Ketoreductase" evidence="3">
    <location>
        <begin position="67"/>
        <end position="281"/>
    </location>
</feature>
<evidence type="ECO:0000256" key="2">
    <source>
        <dbReference type="ARBA" id="ARBA00023002"/>
    </source>
</evidence>
<dbReference type="PANTHER" id="PTHR43639:SF1">
    <property type="entry name" value="SHORT-CHAIN DEHYDROGENASE_REDUCTASE FAMILY PROTEIN"/>
    <property type="match status" value="1"/>
</dbReference>
<proteinExistence type="inferred from homology"/>
<evidence type="ECO:0000313" key="5">
    <source>
        <dbReference type="Proteomes" id="UP000273734"/>
    </source>
</evidence>
<dbReference type="SMART" id="SM00822">
    <property type="entry name" value="PKS_KR"/>
    <property type="match status" value="1"/>
</dbReference>
<dbReference type="InterPro" id="IPR002347">
    <property type="entry name" value="SDR_fam"/>
</dbReference>
<dbReference type="PRINTS" id="PR00080">
    <property type="entry name" value="SDRFAMILY"/>
</dbReference>
<reference evidence="4 5" key="1">
    <citation type="submission" date="2018-08" db="EMBL/GenBank/DDBJ databases">
        <title>Comparative analysis of Burkholderia isolates from Puerto Rico.</title>
        <authorList>
            <person name="Hall C."/>
            <person name="Sahl J."/>
            <person name="Wagner D."/>
        </authorList>
    </citation>
    <scope>NUCLEOTIDE SEQUENCE [LARGE SCALE GENOMIC DNA]</scope>
    <source>
        <strain evidence="4 5">Bp8964</strain>
    </source>
</reference>
<dbReference type="Pfam" id="PF13561">
    <property type="entry name" value="adh_short_C2"/>
    <property type="match status" value="1"/>
</dbReference>
<comment type="similarity">
    <text evidence="1">Belongs to the short-chain dehydrogenases/reductases (SDR) family.</text>
</comment>
<sequence>MAERGVTTGGGLFGWPRQSIRGEPLYRRRANAYSDTVAGSSRRSGSRCDPSCIIRLRNEIMSKLAGKVAIVTGGSKGIGAAIARALAAEGAAVVVNYASSKAGAEAVVSAIVEAGGRAVAVGGDVSKAADAQRIVDTAIDTYGRLDVLVNNSGVYEFAPIEAITEEHYRRQFDTNVLGVLLTTQAAVKHLGEGASIINISSVATSITPPASAVYSGTKGAVDAITGVLALELGPRKIRVNAINPGMVVTEGTHSAGIIGSDLETQVRGQTPLGRLGQPDDIASVAVFLASDDARWMTGERLVASGGLH</sequence>
<dbReference type="GO" id="GO:0016491">
    <property type="term" value="F:oxidoreductase activity"/>
    <property type="evidence" value="ECO:0007669"/>
    <property type="project" value="UniProtKB-KW"/>
</dbReference>
<dbReference type="PRINTS" id="PR00081">
    <property type="entry name" value="GDHRDH"/>
</dbReference>
<dbReference type="InterPro" id="IPR057326">
    <property type="entry name" value="KR_dom"/>
</dbReference>
<dbReference type="PROSITE" id="PS00061">
    <property type="entry name" value="ADH_SHORT"/>
    <property type="match status" value="1"/>
</dbReference>
<dbReference type="InterPro" id="IPR036291">
    <property type="entry name" value="NAD(P)-bd_dom_sf"/>
</dbReference>
<dbReference type="Proteomes" id="UP000273734">
    <property type="component" value="Unassembled WGS sequence"/>
</dbReference>
<dbReference type="PANTHER" id="PTHR43639">
    <property type="entry name" value="OXIDOREDUCTASE, SHORT-CHAIN DEHYDROGENASE/REDUCTASE FAMILY (AFU_ORTHOLOGUE AFUA_5G02870)"/>
    <property type="match status" value="1"/>
</dbReference>
<dbReference type="EMBL" id="QTNY01000003">
    <property type="protein sequence ID" value="RQP82642.1"/>
    <property type="molecule type" value="Genomic_DNA"/>
</dbReference>
<evidence type="ECO:0000256" key="1">
    <source>
        <dbReference type="ARBA" id="ARBA00006484"/>
    </source>
</evidence>
<name>A0AB74DGH9_9BURK</name>
<evidence type="ECO:0000313" key="4">
    <source>
        <dbReference type="EMBL" id="RQP82642.1"/>
    </source>
</evidence>
<keyword evidence="2" id="KW-0560">Oxidoreductase</keyword>
<comment type="caution">
    <text evidence="4">The sequence shown here is derived from an EMBL/GenBank/DDBJ whole genome shotgun (WGS) entry which is preliminary data.</text>
</comment>
<evidence type="ECO:0000259" key="3">
    <source>
        <dbReference type="SMART" id="SM00822"/>
    </source>
</evidence>